<evidence type="ECO:0000259" key="8">
    <source>
        <dbReference type="Pfam" id="PF00171"/>
    </source>
</evidence>
<dbReference type="RefSeq" id="WP_013739512.1">
    <property type="nucleotide sequence ID" value="NC_015436.1"/>
</dbReference>
<evidence type="ECO:0000256" key="7">
    <source>
        <dbReference type="RuleBase" id="RU003345"/>
    </source>
</evidence>
<dbReference type="PIRSF" id="PIRSF036492">
    <property type="entry name" value="ALDH"/>
    <property type="match status" value="1"/>
</dbReference>
<dbReference type="PANTHER" id="PTHR43570">
    <property type="entry name" value="ALDEHYDE DEHYDROGENASE"/>
    <property type="match status" value="1"/>
</dbReference>
<sequence>MRDITSMTGKQKEFFLSGKTKEISFRRDKLILLRNAIKEHEKDIYEALRLDLGKAPFEAYVTEVGIVLEEITYALKHLKQWAKPRRVRVPLMHFPSSGSIHAEPYGSVLIMSPWNYPFQLTIVPLAGAIAAGNCAIIKPSEYAFHTSEIIEKIISEIFEESFVSVIRGGREANKSLLNEKFDYIFFTGSPQVGKVVMESAARHLVPVTLELGGKSPCIVDESADIKLSARRIIWGKFLNAGQTCIAPDYLLVHSSVKNDLLNELKASITAFYGQDPLSSKEYPKIISQRHFDRLMNLMESGRIIVGGRSNSSERRIAPTILEDVSWDSPIMQEEIFGPILPILEFTDFHDTLATLSRRPKPLAFYLFTSNRKNEAHAIRTVSFGGGCINDTMIHLSSPRLPFGGVGESGMGQYHGKTSFDTFSHYKSIIKKFNLLDSSSLRYPPFKNRLKLAKKFMGR</sequence>
<dbReference type="Pfam" id="PF00171">
    <property type="entry name" value="Aldedh"/>
    <property type="match status" value="1"/>
</dbReference>
<dbReference type="eggNOG" id="COG1012">
    <property type="taxonomic scope" value="Bacteria"/>
</dbReference>
<name>F4GI03_PARC1</name>
<feature type="active site" evidence="5 6">
    <location>
        <position position="210"/>
    </location>
</feature>
<dbReference type="CDD" id="cd07136">
    <property type="entry name" value="ALDH_YwdH-P39616"/>
    <property type="match status" value="1"/>
</dbReference>
<evidence type="ECO:0000256" key="2">
    <source>
        <dbReference type="ARBA" id="ARBA00023002"/>
    </source>
</evidence>
<dbReference type="InterPro" id="IPR029510">
    <property type="entry name" value="Ald_DH_CS_GLU"/>
</dbReference>
<dbReference type="FunFam" id="3.40.309.10:FF:000003">
    <property type="entry name" value="Aldehyde dehydrogenase"/>
    <property type="match status" value="1"/>
</dbReference>
<dbReference type="KEGG" id="scc:Spico_0892"/>
<keyword evidence="10" id="KW-1185">Reference proteome</keyword>
<keyword evidence="2 4" id="KW-0560">Oxidoreductase</keyword>
<protein>
    <recommendedName>
        <fullName evidence="4">Aldehyde dehydrogenase</fullName>
    </recommendedName>
</protein>
<organism evidence="9 10">
    <name type="scientific">Parasphaerochaeta coccoides (strain ATCC BAA-1237 / DSM 17374 / SPN1)</name>
    <name type="common">Sphaerochaeta coccoides</name>
    <dbReference type="NCBI Taxonomy" id="760011"/>
    <lineage>
        <taxon>Bacteria</taxon>
        <taxon>Pseudomonadati</taxon>
        <taxon>Spirochaetota</taxon>
        <taxon>Spirochaetia</taxon>
        <taxon>Spirochaetales</taxon>
        <taxon>Sphaerochaetaceae</taxon>
        <taxon>Parasphaerochaeta</taxon>
    </lineage>
</organism>
<feature type="active site" evidence="5">
    <location>
        <position position="244"/>
    </location>
</feature>
<dbReference type="InterPro" id="IPR016160">
    <property type="entry name" value="Ald_DH_CS_CYS"/>
</dbReference>
<dbReference type="OrthoDB" id="9762913at2"/>
<dbReference type="GO" id="GO:0005737">
    <property type="term" value="C:cytoplasm"/>
    <property type="evidence" value="ECO:0007669"/>
    <property type="project" value="TreeGrafter"/>
</dbReference>
<evidence type="ECO:0000256" key="5">
    <source>
        <dbReference type="PIRSR" id="PIRSR036492-1"/>
    </source>
</evidence>
<dbReference type="InterPro" id="IPR012394">
    <property type="entry name" value="Aldehyde_DH_NAD(P)"/>
</dbReference>
<dbReference type="InterPro" id="IPR016161">
    <property type="entry name" value="Ald_DH/histidinol_DH"/>
</dbReference>
<evidence type="ECO:0000256" key="4">
    <source>
        <dbReference type="PIRNR" id="PIRNR036492"/>
    </source>
</evidence>
<evidence type="ECO:0000313" key="9">
    <source>
        <dbReference type="EMBL" id="AEC02116.1"/>
    </source>
</evidence>
<evidence type="ECO:0000256" key="1">
    <source>
        <dbReference type="ARBA" id="ARBA00009986"/>
    </source>
</evidence>
<comment type="similarity">
    <text evidence="1 4 7">Belongs to the aldehyde dehydrogenase family.</text>
</comment>
<dbReference type="Gene3D" id="3.40.309.10">
    <property type="entry name" value="Aldehyde Dehydrogenase, Chain A, domain 2"/>
    <property type="match status" value="1"/>
</dbReference>
<dbReference type="Proteomes" id="UP000007939">
    <property type="component" value="Chromosome"/>
</dbReference>
<dbReference type="HOGENOM" id="CLU_005391_3_1_12"/>
<dbReference type="Gene3D" id="3.40.605.10">
    <property type="entry name" value="Aldehyde Dehydrogenase, Chain A, domain 1"/>
    <property type="match status" value="1"/>
</dbReference>
<dbReference type="GO" id="GO:0004029">
    <property type="term" value="F:aldehyde dehydrogenase (NAD+) activity"/>
    <property type="evidence" value="ECO:0007669"/>
    <property type="project" value="TreeGrafter"/>
</dbReference>
<reference evidence="10" key="1">
    <citation type="submission" date="2011-04" db="EMBL/GenBank/DDBJ databases">
        <title>The complete genome of Spirochaeta coccoides DSM 17374.</title>
        <authorList>
            <person name="Lucas S."/>
            <person name="Copeland A."/>
            <person name="Lapidus A."/>
            <person name="Bruce D."/>
            <person name="Goodwin L."/>
            <person name="Pitluck S."/>
            <person name="Peters L."/>
            <person name="Kyrpides N."/>
            <person name="Mavromatis K."/>
            <person name="Pagani I."/>
            <person name="Ivanova N."/>
            <person name="Ovchinnikova G."/>
            <person name="Lu M."/>
            <person name="Detter J.C."/>
            <person name="Tapia R."/>
            <person name="Han C."/>
            <person name="Land M."/>
            <person name="Hauser L."/>
            <person name="Markowitz V."/>
            <person name="Cheng J.-F."/>
            <person name="Hugenholtz P."/>
            <person name="Woyke T."/>
            <person name="Wu D."/>
            <person name="Spring S."/>
            <person name="Schroeder M."/>
            <person name="Brambilla E."/>
            <person name="Klenk H.-P."/>
            <person name="Eisen J.A."/>
        </authorList>
    </citation>
    <scope>NUCLEOTIDE SEQUENCE [LARGE SCALE GENOMIC DNA]</scope>
    <source>
        <strain evidence="10">ATCC BAA-1237 / DSM 17374 / SPN1</strain>
    </source>
</reference>
<reference evidence="9 10" key="2">
    <citation type="journal article" date="2012" name="Stand. Genomic Sci.">
        <title>Complete genome sequence of the termite hindgut bacterium Spirochaeta coccoides type strain (SPN1(T)), reclassification in the genus Sphaerochaeta as Sphaerochaeta coccoides comb. nov. and emendations of the family Spirochaetaceae and the genus Sphaerochaeta.</title>
        <authorList>
            <person name="Abt B."/>
            <person name="Han C."/>
            <person name="Scheuner C."/>
            <person name="Lu M."/>
            <person name="Lapidus A."/>
            <person name="Nolan M."/>
            <person name="Lucas S."/>
            <person name="Hammon N."/>
            <person name="Deshpande S."/>
            <person name="Cheng J.F."/>
            <person name="Tapia R."/>
            <person name="Goodwin L.A."/>
            <person name="Pitluck S."/>
            <person name="Liolios K."/>
            <person name="Pagani I."/>
            <person name="Ivanova N."/>
            <person name="Mavromatis K."/>
            <person name="Mikhailova N."/>
            <person name="Huntemann M."/>
            <person name="Pati A."/>
            <person name="Chen A."/>
            <person name="Palaniappan K."/>
            <person name="Land M."/>
            <person name="Hauser L."/>
            <person name="Brambilla E.M."/>
            <person name="Rohde M."/>
            <person name="Spring S."/>
            <person name="Gronow S."/>
            <person name="Goker M."/>
            <person name="Woyke T."/>
            <person name="Bristow J."/>
            <person name="Eisen J.A."/>
            <person name="Markowitz V."/>
            <person name="Hugenholtz P."/>
            <person name="Kyrpides N.C."/>
            <person name="Klenk H.P."/>
            <person name="Detter J.C."/>
        </authorList>
    </citation>
    <scope>NUCLEOTIDE SEQUENCE [LARGE SCALE GENOMIC DNA]</scope>
    <source>
        <strain evidence="10">ATCC BAA-1237 / DSM 17374 / SPN1</strain>
    </source>
</reference>
<keyword evidence="3" id="KW-0520">NAD</keyword>
<dbReference type="InterPro" id="IPR015590">
    <property type="entry name" value="Aldehyde_DH_dom"/>
</dbReference>
<dbReference type="PROSITE" id="PS00070">
    <property type="entry name" value="ALDEHYDE_DEHYDR_CYS"/>
    <property type="match status" value="1"/>
</dbReference>
<dbReference type="EMBL" id="CP002659">
    <property type="protein sequence ID" value="AEC02116.1"/>
    <property type="molecule type" value="Genomic_DNA"/>
</dbReference>
<accession>F4GI03</accession>
<proteinExistence type="inferred from homology"/>
<dbReference type="FunFam" id="3.40.605.10:FF:000004">
    <property type="entry name" value="Aldehyde dehydrogenase"/>
    <property type="match status" value="1"/>
</dbReference>
<evidence type="ECO:0000313" key="10">
    <source>
        <dbReference type="Proteomes" id="UP000007939"/>
    </source>
</evidence>
<dbReference type="InterPro" id="IPR016163">
    <property type="entry name" value="Ald_DH_C"/>
</dbReference>
<feature type="domain" description="Aldehyde dehydrogenase" evidence="8">
    <location>
        <begin position="22"/>
        <end position="428"/>
    </location>
</feature>
<dbReference type="STRING" id="760011.Spico_0892"/>
<dbReference type="PROSITE" id="PS00687">
    <property type="entry name" value="ALDEHYDE_DEHYDR_GLU"/>
    <property type="match status" value="1"/>
</dbReference>
<dbReference type="PANTHER" id="PTHR43570:SF16">
    <property type="entry name" value="ALDEHYDE DEHYDROGENASE TYPE III, ISOFORM Q"/>
    <property type="match status" value="1"/>
</dbReference>
<dbReference type="AlphaFoldDB" id="F4GI03"/>
<dbReference type="SUPFAM" id="SSF53720">
    <property type="entry name" value="ALDH-like"/>
    <property type="match status" value="1"/>
</dbReference>
<dbReference type="GO" id="GO:0006081">
    <property type="term" value="P:aldehyde metabolic process"/>
    <property type="evidence" value="ECO:0007669"/>
    <property type="project" value="InterPro"/>
</dbReference>
<evidence type="ECO:0000256" key="6">
    <source>
        <dbReference type="PROSITE-ProRule" id="PRU10007"/>
    </source>
</evidence>
<dbReference type="InterPro" id="IPR016162">
    <property type="entry name" value="Ald_DH_N"/>
</dbReference>
<gene>
    <name evidence="9" type="ordered locus">Spico_0892</name>
</gene>
<evidence type="ECO:0000256" key="3">
    <source>
        <dbReference type="ARBA" id="ARBA00023027"/>
    </source>
</evidence>